<dbReference type="Gene3D" id="2.60.120.380">
    <property type="match status" value="1"/>
</dbReference>
<feature type="signal peptide" evidence="2">
    <location>
        <begin position="1"/>
        <end position="18"/>
    </location>
</feature>
<keyword evidence="5" id="KW-1185">Reference proteome</keyword>
<keyword evidence="2" id="KW-0732">Signal</keyword>
<evidence type="ECO:0000313" key="5">
    <source>
        <dbReference type="Proteomes" id="UP000198703"/>
    </source>
</evidence>
<name>A0A1H4FPP8_9RHOB</name>
<evidence type="ECO:0000256" key="2">
    <source>
        <dbReference type="SAM" id="SignalP"/>
    </source>
</evidence>
<feature type="domain" description="SH3b" evidence="3">
    <location>
        <begin position="162"/>
        <end position="220"/>
    </location>
</feature>
<organism evidence="4 5">
    <name type="scientific">Rubrimonas cliftonensis</name>
    <dbReference type="NCBI Taxonomy" id="89524"/>
    <lineage>
        <taxon>Bacteria</taxon>
        <taxon>Pseudomonadati</taxon>
        <taxon>Pseudomonadota</taxon>
        <taxon>Alphaproteobacteria</taxon>
        <taxon>Rhodobacterales</taxon>
        <taxon>Paracoccaceae</taxon>
        <taxon>Rubrimonas</taxon>
    </lineage>
</organism>
<dbReference type="EMBL" id="FNQM01000026">
    <property type="protein sequence ID" value="SEA99264.1"/>
    <property type="molecule type" value="Genomic_DNA"/>
</dbReference>
<feature type="region of interest" description="Disordered" evidence="1">
    <location>
        <begin position="224"/>
        <end position="248"/>
    </location>
</feature>
<evidence type="ECO:0000259" key="3">
    <source>
        <dbReference type="Pfam" id="PF08239"/>
    </source>
</evidence>
<dbReference type="Pfam" id="PF08239">
    <property type="entry name" value="SH3_3"/>
    <property type="match status" value="1"/>
</dbReference>
<dbReference type="Proteomes" id="UP000198703">
    <property type="component" value="Unassembled WGS sequence"/>
</dbReference>
<protein>
    <submittedName>
        <fullName evidence="4">SH3 domain-containing protein</fullName>
    </submittedName>
</protein>
<feature type="chain" id="PRO_5011575938" evidence="2">
    <location>
        <begin position="19"/>
        <end position="346"/>
    </location>
</feature>
<dbReference type="OrthoDB" id="964913at2"/>
<evidence type="ECO:0000256" key="1">
    <source>
        <dbReference type="SAM" id="MobiDB-lite"/>
    </source>
</evidence>
<proteinExistence type="predicted"/>
<evidence type="ECO:0000313" key="4">
    <source>
        <dbReference type="EMBL" id="SEA99264.1"/>
    </source>
</evidence>
<dbReference type="InterPro" id="IPR003646">
    <property type="entry name" value="SH3-like_bac-type"/>
</dbReference>
<dbReference type="Gene3D" id="2.30.30.40">
    <property type="entry name" value="SH3 Domains"/>
    <property type="match status" value="1"/>
</dbReference>
<dbReference type="STRING" id="89524.SAMN05444370_12625"/>
<reference evidence="4 5" key="1">
    <citation type="submission" date="2016-10" db="EMBL/GenBank/DDBJ databases">
        <authorList>
            <person name="de Groot N.N."/>
        </authorList>
    </citation>
    <scope>NUCLEOTIDE SEQUENCE [LARGE SCALE GENOMIC DNA]</scope>
    <source>
        <strain evidence="4 5">DSM 15345</strain>
    </source>
</reference>
<gene>
    <name evidence="4" type="ORF">SAMN05444370_12625</name>
</gene>
<dbReference type="AlphaFoldDB" id="A0A1H4FPP8"/>
<dbReference type="RefSeq" id="WP_093256189.1">
    <property type="nucleotide sequence ID" value="NZ_FNQM01000026.1"/>
</dbReference>
<accession>A0A1H4FPP8</accession>
<sequence length="346" mass="36166">MRFLVLLFSLLLAAPASAQEIRTQRVSFPPGAESSTVFGVILGREIVDFLLNARAGQYANVGMATQNPSAYFNILAPGETEVAFFVGSTSGNQFEGRLPATGDYRIRVYQMRNAARRGETADYRLEMIVSGGRGAATQLPASPPDGFVAGDFFEVTGVGGGDSLNLRDGPGTSARIVGRLANGAVLRNVGGCRMTGQTRWCEVETTGAARVRGWVSARYLREPRPGAGGTASQLPASPPGASAAERAGQGRFDATGAIPCKQFAGQPTGQCRFGVARAPGGSAAVVVTRPDGGTRALFFEGGRFVSADTSQADGYPPYAATRDGDVFVVTVGAERYEIFDAVVFGG</sequence>